<evidence type="ECO:0000256" key="2">
    <source>
        <dbReference type="SAM" id="SignalP"/>
    </source>
</evidence>
<gene>
    <name evidence="3" type="ORF">M378DRAFT_26074</name>
</gene>
<accession>A0A0C2SEF8</accession>
<name>A0A0C2SEF8_AMAMK</name>
<evidence type="ECO:0000313" key="3">
    <source>
        <dbReference type="EMBL" id="KIL61430.1"/>
    </source>
</evidence>
<feature type="signal peptide" evidence="2">
    <location>
        <begin position="1"/>
        <end position="17"/>
    </location>
</feature>
<feature type="compositionally biased region" description="Low complexity" evidence="1">
    <location>
        <begin position="20"/>
        <end position="49"/>
    </location>
</feature>
<reference evidence="3 4" key="1">
    <citation type="submission" date="2014-04" db="EMBL/GenBank/DDBJ databases">
        <title>Evolutionary Origins and Diversification of the Mycorrhizal Mutualists.</title>
        <authorList>
            <consortium name="DOE Joint Genome Institute"/>
            <consortium name="Mycorrhizal Genomics Consortium"/>
            <person name="Kohler A."/>
            <person name="Kuo A."/>
            <person name="Nagy L.G."/>
            <person name="Floudas D."/>
            <person name="Copeland A."/>
            <person name="Barry K.W."/>
            <person name="Cichocki N."/>
            <person name="Veneault-Fourrey C."/>
            <person name="LaButti K."/>
            <person name="Lindquist E.A."/>
            <person name="Lipzen A."/>
            <person name="Lundell T."/>
            <person name="Morin E."/>
            <person name="Murat C."/>
            <person name="Riley R."/>
            <person name="Ohm R."/>
            <person name="Sun H."/>
            <person name="Tunlid A."/>
            <person name="Henrissat B."/>
            <person name="Grigoriev I.V."/>
            <person name="Hibbett D.S."/>
            <person name="Martin F."/>
        </authorList>
    </citation>
    <scope>NUCLEOTIDE SEQUENCE [LARGE SCALE GENOMIC DNA]</scope>
    <source>
        <strain evidence="3 4">Koide BX008</strain>
    </source>
</reference>
<sequence>MRHTVTLLSLLLSIAAATTTSNGNTSSSTTTPSLSTSTITFPSSTDTPTVISPRPSPGPLYVGELIDAYNPLITWSNGWKPQRSPCNAPFTSNKTSSPNQWMTYMVPVNASPISLDISSDNASFSILINNQEQLVVSNSPQSCLPQQIASFGTNISSITIYVNGSTEGNWSFQFNDFLITHVDLAANSAGKTELRTGVTVSAVSILLLSAVVMSFV</sequence>
<keyword evidence="2" id="KW-0732">Signal</keyword>
<dbReference type="HOGENOM" id="CLU_1282939_0_0_1"/>
<keyword evidence="4" id="KW-1185">Reference proteome</keyword>
<feature type="region of interest" description="Disordered" evidence="1">
    <location>
        <begin position="20"/>
        <end position="55"/>
    </location>
</feature>
<feature type="chain" id="PRO_5002167460" evidence="2">
    <location>
        <begin position="18"/>
        <end position="216"/>
    </location>
</feature>
<proteinExistence type="predicted"/>
<dbReference type="Proteomes" id="UP000054549">
    <property type="component" value="Unassembled WGS sequence"/>
</dbReference>
<dbReference type="EMBL" id="KN818284">
    <property type="protein sequence ID" value="KIL61430.1"/>
    <property type="molecule type" value="Genomic_DNA"/>
</dbReference>
<evidence type="ECO:0000313" key="4">
    <source>
        <dbReference type="Proteomes" id="UP000054549"/>
    </source>
</evidence>
<dbReference type="AlphaFoldDB" id="A0A0C2SEF8"/>
<organism evidence="3 4">
    <name type="scientific">Amanita muscaria (strain Koide BX008)</name>
    <dbReference type="NCBI Taxonomy" id="946122"/>
    <lineage>
        <taxon>Eukaryota</taxon>
        <taxon>Fungi</taxon>
        <taxon>Dikarya</taxon>
        <taxon>Basidiomycota</taxon>
        <taxon>Agaricomycotina</taxon>
        <taxon>Agaricomycetes</taxon>
        <taxon>Agaricomycetidae</taxon>
        <taxon>Agaricales</taxon>
        <taxon>Pluteineae</taxon>
        <taxon>Amanitaceae</taxon>
        <taxon>Amanita</taxon>
    </lineage>
</organism>
<dbReference type="InParanoid" id="A0A0C2SEF8"/>
<evidence type="ECO:0000256" key="1">
    <source>
        <dbReference type="SAM" id="MobiDB-lite"/>
    </source>
</evidence>
<protein>
    <submittedName>
        <fullName evidence="3">Uncharacterized protein</fullName>
    </submittedName>
</protein>